<proteinExistence type="predicted"/>
<accession>A0ACC1IYN2</accession>
<protein>
    <submittedName>
        <fullName evidence="1">Uncharacterized protein</fullName>
    </submittedName>
</protein>
<dbReference type="EMBL" id="JANBPW010006278">
    <property type="protein sequence ID" value="KAJ1930909.1"/>
    <property type="molecule type" value="Genomic_DNA"/>
</dbReference>
<evidence type="ECO:0000313" key="1">
    <source>
        <dbReference type="EMBL" id="KAJ1930909.1"/>
    </source>
</evidence>
<gene>
    <name evidence="1" type="ORF">FBU59_006888</name>
</gene>
<comment type="caution">
    <text evidence="1">The sequence shown here is derived from an EMBL/GenBank/DDBJ whole genome shotgun (WGS) entry which is preliminary data.</text>
</comment>
<keyword evidence="2" id="KW-1185">Reference proteome</keyword>
<dbReference type="Proteomes" id="UP001150603">
    <property type="component" value="Unassembled WGS sequence"/>
</dbReference>
<reference evidence="1" key="1">
    <citation type="submission" date="2022-07" db="EMBL/GenBank/DDBJ databases">
        <title>Phylogenomic reconstructions and comparative analyses of Kickxellomycotina fungi.</title>
        <authorList>
            <person name="Reynolds N.K."/>
            <person name="Stajich J.E."/>
            <person name="Barry K."/>
            <person name="Grigoriev I.V."/>
            <person name="Crous P."/>
            <person name="Smith M.E."/>
        </authorList>
    </citation>
    <scope>NUCLEOTIDE SEQUENCE</scope>
    <source>
        <strain evidence="1">NRRL 5244</strain>
    </source>
</reference>
<feature type="non-terminal residue" evidence="1">
    <location>
        <position position="337"/>
    </location>
</feature>
<organism evidence="1 2">
    <name type="scientific">Linderina macrospora</name>
    <dbReference type="NCBI Taxonomy" id="4868"/>
    <lineage>
        <taxon>Eukaryota</taxon>
        <taxon>Fungi</taxon>
        <taxon>Fungi incertae sedis</taxon>
        <taxon>Zoopagomycota</taxon>
        <taxon>Kickxellomycotina</taxon>
        <taxon>Kickxellomycetes</taxon>
        <taxon>Kickxellales</taxon>
        <taxon>Kickxellaceae</taxon>
        <taxon>Linderina</taxon>
    </lineage>
</organism>
<name>A0ACC1IYN2_9FUNG</name>
<evidence type="ECO:0000313" key="2">
    <source>
        <dbReference type="Proteomes" id="UP001150603"/>
    </source>
</evidence>
<sequence>MAAKLASRISTVLRTYAYFASLFAHWVDISVTDVSLMVIHSNELARAGHGITLHVSNVMVWAETKRENASGSIPSGLVELVGGIADWLLSALKIRKQKQQTGALGSERTENAAAATAAAGTDDDDSTSGLENVLPESTAQPGLRRDKGATYNSTLAIAIRDIRLLPGIEGAQSHMNSRWELVKMMVMQDMLPAKGTDNDKPHKRGPALNCRSCTIRNDVITSFWGLPKRVSHSIAFGQTHIRAGIIEPLLDELILMALVSTARTSQDSSLRSMGAVRSQLTSIIRQYRNEQSKAAETTPSPPRSKRAPTLADVAAAAVAKVKAASEVDHDVRHAREH</sequence>